<protein>
    <submittedName>
        <fullName evidence="2">Uncharacterized protein</fullName>
    </submittedName>
</protein>
<name>A0ABR3W5X5_9PEZI</name>
<comment type="caution">
    <text evidence="2">The sequence shown here is derived from an EMBL/GenBank/DDBJ whole genome shotgun (WGS) entry which is preliminary data.</text>
</comment>
<sequence length="564" mass="61926">MTTRAEPRTYMEEADDDGNIIDDTRTYVSTAPLNFSKEAANVSRTRNHNLTRGTSSSPNPTHLHTDSDSTTQPGSPLRRESRKTKDKSRDKDRPSSSKKTVTHAPVRPSAKSSKTLPNLHTSGTRRSQDQSSFYGISPTAASPIMTAAATSSRPRAYTANQRPASYYGAPSKPPPSNARFWQHPHPALGTSFPPQAPYPPPSAPQYHSPFQPPPPQQFAPSPVDYISSQDPLSARFDPHRPRSSMGRHVIEYNPEYDDPEDGGVLIRRPSLNRRRSTKQDSDRVRMPPPPRPNTMRPQLSSAFAPPSVKRRSIGSVGSLYDDESFDGDDSLYSGVSPHERYPHPARRPSTDSTTVYDMGHGYAEVAGRRSRRNSQYGARRQSTDLEVEDKYISAMKYQEDVDGPTTSLTADTLRRITKTPSRSTKSSGSRGESGYGRSAATRNSLDNDDMTIFVKGMGSLTIGGAQLDIKDGAEIAIRTNGSDRNSRGGSDHASSAYADAAYADDGRTARFERPQPRGRASSRAASHSRGFPHHAPPAAPPVDYYGNPYMPMAHAPYSPYSYQI</sequence>
<evidence type="ECO:0000256" key="1">
    <source>
        <dbReference type="SAM" id="MobiDB-lite"/>
    </source>
</evidence>
<feature type="compositionally biased region" description="Basic and acidic residues" evidence="1">
    <location>
        <begin position="504"/>
        <end position="515"/>
    </location>
</feature>
<feature type="compositionally biased region" description="Polar residues" evidence="1">
    <location>
        <begin position="148"/>
        <end position="163"/>
    </location>
</feature>
<feature type="region of interest" description="Disordered" evidence="1">
    <location>
        <begin position="402"/>
        <end position="443"/>
    </location>
</feature>
<proteinExistence type="predicted"/>
<feature type="compositionally biased region" description="Low complexity" evidence="1">
    <location>
        <begin position="426"/>
        <end position="438"/>
    </location>
</feature>
<accession>A0ABR3W5X5</accession>
<feature type="region of interest" description="Disordered" evidence="1">
    <location>
        <begin position="479"/>
        <end position="541"/>
    </location>
</feature>
<feature type="compositionally biased region" description="Low complexity" evidence="1">
    <location>
        <begin position="517"/>
        <end position="529"/>
    </location>
</feature>
<feature type="compositionally biased region" description="Low complexity" evidence="1">
    <location>
        <begin position="493"/>
        <end position="503"/>
    </location>
</feature>
<reference evidence="2 3" key="1">
    <citation type="journal article" date="2024" name="IMA Fungus">
        <title>IMA Genome - F19 : A genome assembly and annotation guide to empower mycologists, including annotated draft genome sequences of Ceratocystis pirilliformis, Diaporthe australafricana, Fusarium ophioides, Paecilomyces lecythidis, and Sporothrix stenoceras.</title>
        <authorList>
            <person name="Aylward J."/>
            <person name="Wilson A.M."/>
            <person name="Visagie C.M."/>
            <person name="Spraker J."/>
            <person name="Barnes I."/>
            <person name="Buitendag C."/>
            <person name="Ceriani C."/>
            <person name="Del Mar Angel L."/>
            <person name="du Plessis D."/>
            <person name="Fuchs T."/>
            <person name="Gasser K."/>
            <person name="Kramer D."/>
            <person name="Li W."/>
            <person name="Munsamy K."/>
            <person name="Piso A."/>
            <person name="Price J.L."/>
            <person name="Sonnekus B."/>
            <person name="Thomas C."/>
            <person name="van der Nest A."/>
            <person name="van Dijk A."/>
            <person name="van Heerden A."/>
            <person name="van Vuuren N."/>
            <person name="Yilmaz N."/>
            <person name="Duong T.A."/>
            <person name="van der Merwe N.A."/>
            <person name="Wingfield M.J."/>
            <person name="Wingfield B.D."/>
        </authorList>
    </citation>
    <scope>NUCLEOTIDE SEQUENCE [LARGE SCALE GENOMIC DNA]</scope>
    <source>
        <strain evidence="2 3">CMW 18300</strain>
    </source>
</reference>
<feature type="compositionally biased region" description="Acidic residues" evidence="1">
    <location>
        <begin position="320"/>
        <end position="329"/>
    </location>
</feature>
<feature type="compositionally biased region" description="Polar residues" evidence="1">
    <location>
        <begin position="110"/>
        <end position="134"/>
    </location>
</feature>
<gene>
    <name evidence="2" type="ORF">Daus18300_011616</name>
</gene>
<feature type="region of interest" description="Disordered" evidence="1">
    <location>
        <begin position="1"/>
        <end position="356"/>
    </location>
</feature>
<feature type="compositionally biased region" description="Polar residues" evidence="1">
    <location>
        <begin position="42"/>
        <end position="74"/>
    </location>
</feature>
<evidence type="ECO:0000313" key="3">
    <source>
        <dbReference type="Proteomes" id="UP001583177"/>
    </source>
</evidence>
<dbReference type="EMBL" id="JAWRVE010000144">
    <property type="protein sequence ID" value="KAL1853949.1"/>
    <property type="molecule type" value="Genomic_DNA"/>
</dbReference>
<feature type="compositionally biased region" description="Basic and acidic residues" evidence="1">
    <location>
        <begin position="1"/>
        <end position="11"/>
    </location>
</feature>
<evidence type="ECO:0000313" key="2">
    <source>
        <dbReference type="EMBL" id="KAL1853949.1"/>
    </source>
</evidence>
<feature type="compositionally biased region" description="Pro residues" evidence="1">
    <location>
        <begin position="194"/>
        <end position="203"/>
    </location>
</feature>
<organism evidence="2 3">
    <name type="scientific">Diaporthe australafricana</name>
    <dbReference type="NCBI Taxonomy" id="127596"/>
    <lineage>
        <taxon>Eukaryota</taxon>
        <taxon>Fungi</taxon>
        <taxon>Dikarya</taxon>
        <taxon>Ascomycota</taxon>
        <taxon>Pezizomycotina</taxon>
        <taxon>Sordariomycetes</taxon>
        <taxon>Sordariomycetidae</taxon>
        <taxon>Diaporthales</taxon>
        <taxon>Diaporthaceae</taxon>
        <taxon>Diaporthe</taxon>
    </lineage>
</organism>
<keyword evidence="3" id="KW-1185">Reference proteome</keyword>
<dbReference type="Proteomes" id="UP001583177">
    <property type="component" value="Unassembled WGS sequence"/>
</dbReference>